<dbReference type="NCBIfam" id="TIGR00879">
    <property type="entry name" value="SP"/>
    <property type="match status" value="1"/>
</dbReference>
<comment type="similarity">
    <text evidence="2 7">Belongs to the major facilitator superfamily. Sugar transporter (TC 2.A.1.1) family.</text>
</comment>
<gene>
    <name evidence="11" type="ORF">DFL_009546</name>
</gene>
<feature type="transmembrane region" description="Helical" evidence="9">
    <location>
        <begin position="91"/>
        <end position="109"/>
    </location>
</feature>
<dbReference type="Gene3D" id="1.20.1250.20">
    <property type="entry name" value="MFS general substrate transporter like domains"/>
    <property type="match status" value="1"/>
</dbReference>
<dbReference type="InterPro" id="IPR036259">
    <property type="entry name" value="MFS_trans_sf"/>
</dbReference>
<dbReference type="PRINTS" id="PR00171">
    <property type="entry name" value="SUGRTRNSPORT"/>
</dbReference>
<dbReference type="InterPro" id="IPR045263">
    <property type="entry name" value="GLUT"/>
</dbReference>
<evidence type="ECO:0000256" key="5">
    <source>
        <dbReference type="ARBA" id="ARBA00022989"/>
    </source>
</evidence>
<keyword evidence="6 9" id="KW-0472">Membrane</keyword>
<comment type="caution">
    <text evidence="11">The sequence shown here is derived from an EMBL/GenBank/DDBJ whole genome shotgun (WGS) entry which is preliminary data.</text>
</comment>
<feature type="transmembrane region" description="Helical" evidence="9">
    <location>
        <begin position="285"/>
        <end position="308"/>
    </location>
</feature>
<dbReference type="GO" id="GO:0016020">
    <property type="term" value="C:membrane"/>
    <property type="evidence" value="ECO:0007669"/>
    <property type="project" value="UniProtKB-SubCell"/>
</dbReference>
<feature type="transmembrane region" description="Helical" evidence="9">
    <location>
        <begin position="436"/>
        <end position="457"/>
    </location>
</feature>
<evidence type="ECO:0000256" key="1">
    <source>
        <dbReference type="ARBA" id="ARBA00004141"/>
    </source>
</evidence>
<accession>A0A436ZS35</accession>
<evidence type="ECO:0000256" key="6">
    <source>
        <dbReference type="ARBA" id="ARBA00023136"/>
    </source>
</evidence>
<evidence type="ECO:0000256" key="7">
    <source>
        <dbReference type="RuleBase" id="RU003346"/>
    </source>
</evidence>
<feature type="transmembrane region" description="Helical" evidence="9">
    <location>
        <begin position="148"/>
        <end position="169"/>
    </location>
</feature>
<dbReference type="VEuPathDB" id="FungiDB:DFL_009546"/>
<feature type="transmembrane region" description="Helical" evidence="9">
    <location>
        <begin position="60"/>
        <end position="79"/>
    </location>
</feature>
<evidence type="ECO:0000313" key="12">
    <source>
        <dbReference type="Proteomes" id="UP000283090"/>
    </source>
</evidence>
<feature type="transmembrane region" description="Helical" evidence="9">
    <location>
        <begin position="7"/>
        <end position="27"/>
    </location>
</feature>
<feature type="region of interest" description="Disordered" evidence="8">
    <location>
        <begin position="230"/>
        <end position="260"/>
    </location>
</feature>
<evidence type="ECO:0000313" key="11">
    <source>
        <dbReference type="EMBL" id="RVD81695.1"/>
    </source>
</evidence>
<dbReference type="SUPFAM" id="SSF103473">
    <property type="entry name" value="MFS general substrate transporter"/>
    <property type="match status" value="1"/>
</dbReference>
<dbReference type="PANTHER" id="PTHR23503">
    <property type="entry name" value="SOLUTE CARRIER FAMILY 2"/>
    <property type="match status" value="1"/>
</dbReference>
<dbReference type="RefSeq" id="XP_067487239.1">
    <property type="nucleotide sequence ID" value="XM_067639450.1"/>
</dbReference>
<evidence type="ECO:0000256" key="8">
    <source>
        <dbReference type="SAM" id="MobiDB-lite"/>
    </source>
</evidence>
<dbReference type="Pfam" id="PF00083">
    <property type="entry name" value="Sugar_tr"/>
    <property type="match status" value="1"/>
</dbReference>
<evidence type="ECO:0000256" key="9">
    <source>
        <dbReference type="SAM" id="Phobius"/>
    </source>
</evidence>
<dbReference type="PROSITE" id="PS00216">
    <property type="entry name" value="SUGAR_TRANSPORT_1"/>
    <property type="match status" value="1"/>
</dbReference>
<dbReference type="InterPro" id="IPR005828">
    <property type="entry name" value="MFS_sugar_transport-like"/>
</dbReference>
<dbReference type="OrthoDB" id="4540492at2759"/>
<dbReference type="EMBL" id="SAEB01000012">
    <property type="protein sequence ID" value="RVD81695.1"/>
    <property type="molecule type" value="Genomic_DNA"/>
</dbReference>
<keyword evidence="4 9" id="KW-0812">Transmembrane</keyword>
<dbReference type="PROSITE" id="PS50850">
    <property type="entry name" value="MFS"/>
    <property type="match status" value="1"/>
</dbReference>
<feature type="domain" description="Major facilitator superfamily (MFS) profile" evidence="10">
    <location>
        <begin position="11"/>
        <end position="465"/>
    </location>
</feature>
<dbReference type="InterPro" id="IPR003663">
    <property type="entry name" value="Sugar/inositol_transpt"/>
</dbReference>
<feature type="transmembrane region" description="Helical" evidence="9">
    <location>
        <begin position="350"/>
        <end position="372"/>
    </location>
</feature>
<dbReference type="InterPro" id="IPR005829">
    <property type="entry name" value="Sugar_transporter_CS"/>
</dbReference>
<dbReference type="GeneID" id="93591857"/>
<comment type="subcellular location">
    <subcellularLocation>
        <location evidence="1">Membrane</location>
        <topology evidence="1">Multi-pass membrane protein</topology>
    </subcellularLocation>
</comment>
<evidence type="ECO:0000256" key="2">
    <source>
        <dbReference type="ARBA" id="ARBA00010992"/>
    </source>
</evidence>
<dbReference type="GO" id="GO:0015149">
    <property type="term" value="F:hexose transmembrane transporter activity"/>
    <property type="evidence" value="ECO:0007669"/>
    <property type="project" value="TreeGrafter"/>
</dbReference>
<evidence type="ECO:0000256" key="3">
    <source>
        <dbReference type="ARBA" id="ARBA00022448"/>
    </source>
</evidence>
<feature type="transmembrane region" description="Helical" evidence="9">
    <location>
        <begin position="175"/>
        <end position="198"/>
    </location>
</feature>
<evidence type="ECO:0000256" key="4">
    <source>
        <dbReference type="ARBA" id="ARBA00022692"/>
    </source>
</evidence>
<dbReference type="InterPro" id="IPR020846">
    <property type="entry name" value="MFS_dom"/>
</dbReference>
<dbReference type="Proteomes" id="UP000283090">
    <property type="component" value="Unassembled WGS sequence"/>
</dbReference>
<dbReference type="AlphaFoldDB" id="A0A436ZS35"/>
<sequence>MRDITPCLLFNVLVVSIGSFLFGYHIAKLNAPQDIISCHGHGISLELDIRPCIPMSEQTYGLVTSVFSVGGLVGAVSAGSIADTYGRKRTAMFNSVGFIVGPALMALATDVTTLSLGRIISGLSAGSSVVIAPLYIHSVAPAEYAGTFGASTQVIINLGILVAQFLGLFLSVVPYWRIILAVGGFIGLAQCLLLPFCVESPKWLASVGDRELAYRSLVKLRGRSDVDDELVSFDDTTSPDGENDGPDDATPNQRLLGHSTEANTSTTPKITLYQFMTMADYRRQLIAVVGIMIAQQFMGINAIVMYGVSILGDIIPTGATLINVIVSLLNLFVTAIAARIIDKVGRKTPLLLSIVGMGIFSALLGTGIIFKIQVLSGISTLLFVSSFAIGLGPLPFMIASELVGHEAVGAAQSIGLTTNWLATFAVAYGFPSLRAVVGNGEVFFIFSALSVASFLFVSRHIPETKGRTVDEVWGQARHVD</sequence>
<feature type="transmembrane region" description="Helical" evidence="9">
    <location>
        <begin position="314"/>
        <end position="338"/>
    </location>
</feature>
<feature type="transmembrane region" description="Helical" evidence="9">
    <location>
        <begin position="378"/>
        <end position="398"/>
    </location>
</feature>
<feature type="transmembrane region" description="Helical" evidence="9">
    <location>
        <begin position="115"/>
        <end position="136"/>
    </location>
</feature>
<organism evidence="11 12">
    <name type="scientific">Arthrobotrys flagrans</name>
    <name type="common">Nematode-trapping fungus</name>
    <name type="synonym">Trichothecium flagrans</name>
    <dbReference type="NCBI Taxonomy" id="97331"/>
    <lineage>
        <taxon>Eukaryota</taxon>
        <taxon>Fungi</taxon>
        <taxon>Dikarya</taxon>
        <taxon>Ascomycota</taxon>
        <taxon>Pezizomycotina</taxon>
        <taxon>Orbiliomycetes</taxon>
        <taxon>Orbiliales</taxon>
        <taxon>Orbiliaceae</taxon>
        <taxon>Arthrobotrys</taxon>
    </lineage>
</organism>
<reference evidence="11 12" key="1">
    <citation type="submission" date="2019-01" db="EMBL/GenBank/DDBJ databases">
        <title>Intercellular communication is required for trap formation in the nematode-trapping fungus Duddingtonia flagrans.</title>
        <authorList>
            <person name="Youssar L."/>
            <person name="Wernet V."/>
            <person name="Hensel N."/>
            <person name="Hildebrandt H.-G."/>
            <person name="Fischer R."/>
        </authorList>
    </citation>
    <scope>NUCLEOTIDE SEQUENCE [LARGE SCALE GENOMIC DNA]</scope>
    <source>
        <strain evidence="11 12">CBS H-5679</strain>
    </source>
</reference>
<protein>
    <recommendedName>
        <fullName evidence="10">Major facilitator superfamily (MFS) profile domain-containing protein</fullName>
    </recommendedName>
</protein>
<proteinExistence type="inferred from homology"/>
<dbReference type="STRING" id="97331.A0A436ZS35"/>
<feature type="transmembrane region" description="Helical" evidence="9">
    <location>
        <begin position="410"/>
        <end position="430"/>
    </location>
</feature>
<keyword evidence="12" id="KW-1185">Reference proteome</keyword>
<evidence type="ECO:0000259" key="10">
    <source>
        <dbReference type="PROSITE" id="PS50850"/>
    </source>
</evidence>
<keyword evidence="3 7" id="KW-0813">Transport</keyword>
<name>A0A436ZS35_ARTFL</name>
<keyword evidence="5 9" id="KW-1133">Transmembrane helix</keyword>
<dbReference type="PANTHER" id="PTHR23503:SF8">
    <property type="entry name" value="FACILITATED GLUCOSE TRANSPORTER PROTEIN 1"/>
    <property type="match status" value="1"/>
</dbReference>